<feature type="transmembrane region" description="Helical" evidence="6">
    <location>
        <begin position="1492"/>
        <end position="1508"/>
    </location>
</feature>
<evidence type="ECO:0000256" key="2">
    <source>
        <dbReference type="ARBA" id="ARBA00022737"/>
    </source>
</evidence>
<evidence type="ECO:0000256" key="7">
    <source>
        <dbReference type="SAM" id="SignalP"/>
    </source>
</evidence>
<keyword evidence="6" id="KW-0472">Membrane</keyword>
<dbReference type="Proteomes" id="UP000243217">
    <property type="component" value="Unassembled WGS sequence"/>
</dbReference>
<reference evidence="9 10" key="1">
    <citation type="journal article" date="2014" name="Genome Biol. Evol.">
        <title>The secreted proteins of Achlya hypogyna and Thraustotheca clavata identify the ancestral oomycete secretome and reveal gene acquisitions by horizontal gene transfer.</title>
        <authorList>
            <person name="Misner I."/>
            <person name="Blouin N."/>
            <person name="Leonard G."/>
            <person name="Richards T.A."/>
            <person name="Lane C.E."/>
        </authorList>
    </citation>
    <scope>NUCLEOTIDE SEQUENCE [LARGE SCALE GENOMIC DNA]</scope>
    <source>
        <strain evidence="9 10">ATCC 34112</strain>
    </source>
</reference>
<gene>
    <name evidence="9" type="ORF">THRCLA_03853</name>
</gene>
<feature type="disulfide bond" evidence="5">
    <location>
        <begin position="95"/>
        <end position="104"/>
    </location>
</feature>
<dbReference type="Gene3D" id="1.25.40.20">
    <property type="entry name" value="Ankyrin repeat-containing domain"/>
    <property type="match status" value="3"/>
</dbReference>
<dbReference type="InterPro" id="IPR013111">
    <property type="entry name" value="EGF_extracell"/>
</dbReference>
<evidence type="ECO:0000256" key="1">
    <source>
        <dbReference type="ARBA" id="ARBA00022536"/>
    </source>
</evidence>
<evidence type="ECO:0000313" key="10">
    <source>
        <dbReference type="Proteomes" id="UP000243217"/>
    </source>
</evidence>
<dbReference type="PROSITE" id="PS01186">
    <property type="entry name" value="EGF_2"/>
    <property type="match status" value="4"/>
</dbReference>
<evidence type="ECO:0000256" key="4">
    <source>
        <dbReference type="PROSITE-ProRule" id="PRU00023"/>
    </source>
</evidence>
<proteinExistence type="predicted"/>
<dbReference type="InterPro" id="IPR002049">
    <property type="entry name" value="LE_dom"/>
</dbReference>
<dbReference type="SUPFAM" id="SSF48403">
    <property type="entry name" value="Ankyrin repeat"/>
    <property type="match status" value="1"/>
</dbReference>
<keyword evidence="1 5" id="KW-0245">EGF-like domain</keyword>
<feature type="disulfide bond" evidence="5">
    <location>
        <begin position="368"/>
        <end position="377"/>
    </location>
</feature>
<evidence type="ECO:0000256" key="5">
    <source>
        <dbReference type="PROSITE-ProRule" id="PRU00076"/>
    </source>
</evidence>
<feature type="chain" id="PRO_5012303187" description="EGF-like domain-containing protein" evidence="7">
    <location>
        <begin position="20"/>
        <end position="1528"/>
    </location>
</feature>
<dbReference type="PANTHER" id="PTHR11219">
    <property type="entry name" value="TENEURIN AND N-ACETYLGLUCOSAMINE-1-PHOSPHODIESTER ALPHA-N-ACETYLGLUCOSAMINIDASE"/>
    <property type="match status" value="1"/>
</dbReference>
<accession>A0A1W0A0Q3</accession>
<protein>
    <recommendedName>
        <fullName evidence="8">EGF-like domain-containing protein</fullName>
    </recommendedName>
</protein>
<dbReference type="Gene3D" id="2.10.25.10">
    <property type="entry name" value="Laminin"/>
    <property type="match status" value="3"/>
</dbReference>
<dbReference type="Pfam" id="PF07974">
    <property type="entry name" value="EGF_2"/>
    <property type="match status" value="2"/>
</dbReference>
<evidence type="ECO:0000313" key="9">
    <source>
        <dbReference type="EMBL" id="OQS03863.1"/>
    </source>
</evidence>
<feature type="transmembrane region" description="Helical" evidence="6">
    <location>
        <begin position="1466"/>
        <end position="1486"/>
    </location>
</feature>
<feature type="domain" description="EGF-like" evidence="8">
    <location>
        <begin position="71"/>
        <end position="105"/>
    </location>
</feature>
<feature type="non-terminal residue" evidence="9">
    <location>
        <position position="1528"/>
    </location>
</feature>
<keyword evidence="10" id="KW-1185">Reference proteome</keyword>
<dbReference type="EMBL" id="JNBS01000744">
    <property type="protein sequence ID" value="OQS03863.1"/>
    <property type="molecule type" value="Genomic_DNA"/>
</dbReference>
<keyword evidence="7" id="KW-0732">Signal</keyword>
<feature type="disulfide bond" evidence="5">
    <location>
        <begin position="419"/>
        <end position="428"/>
    </location>
</feature>
<dbReference type="SMART" id="SM00248">
    <property type="entry name" value="ANK"/>
    <property type="match status" value="5"/>
</dbReference>
<sequence length="1528" mass="167734">MYVLGHIGVWATLVVIVNGTTCCHNSCSGKGKCSVTGNGCSCTCFAGFTGADCSQRLCPTGKGWSSLGAANDQAHIRSVCSNRGTCDFTTGVCTCDVGFTGAACDRVACSLSCSNKGECRSLKYFASQKDLGLPPPVVYNQNWDSDMIYGCICQPGFTGSDCSLKQCPTGDDPLTGFAGDLVFGQQFNEKQVVTCQASGGTFTLSFKGVTTVPINWNDQVAAMTAKINALSTVTQVIITFASTATIACPPTGNVMTIEFVQNFGMQPLLVGNPSNLVYNNVGGSVQLTIAMQQIGTKENAPCSNRGTCDLTSGVCSCYTGFQTSDGNGNSGQRGDCGSPVAAITACPGTLTCSGHGYCSGGPQYVCFCFAGWTSGDCSVRTCPMGPSWFDMPSNNNIAHNLVPCSNAGVCNAATGTCVCSIGYEGAACQRMVCPTSSVPCSGHGQCLTQGRITLFSATKNGNPTPYTYGTIPNKPSTWDWNQIQGCLCDTGYTGHDCSQRVCASGDNPRTTGQTNEMQVLTCTAVAQSTFQISFRGLTSGPISTSATAIQVQNALQFVPSIGAVNVVFTQGATACTAGGTNNIQVYFLTTSGDLPPMNAVNIDTTKITLFVVATDGVSGSIQGTTEDIPCSGGGICNRATGMCDCFSDMAFSNGQAQPESTSAEAARKLRNIQSMQALDSGVAKQFASLEPKDESNSRALRLQMAWRRYSAKKVYFELLWDRFQAEEAHRQRVIQQQVDDTSSLLESLNLQQKLAIDTYLSKVHRNNLNRVAYTIQRVYRAHSKRSRGTTTMELYEACENGNEERVVELLLSPEAPKLLQEVDFAGRSPLHAACVGGQLTVVQLMLGRPCQVFFPGRSIDQVRSLLEDTGKMVNVDIRMKRKGDELVPAALVQLPTSSIIQEKDLIEGIKYVDNYGNAPILCVACFGCGTEVKHIDEGLTIVKELLSSGCHTNTLKRSNSWAPLHWCCFNGNSEMTALLLNPPTIMHGVSKFAPQQYAIPFVCSRDGFFPVDLAGRLAIKLAAEIHRLRCMSDEDDVGEDMIHAYEYRQWRLRLDHVQVIRVLVADFIVAATNVKQYAALNNIRSQNPFHPKRKQKMFSATDVITYGQHLLFWCCGLNMHTEVEELLKLRFSNCQIPCLFPLYTVKMEDGRMHSALHFASAMGFATIVKSLLKHIITTGHSYTCAIKRGLKVLPVSVVKGPSIDFSQLPGWTNDKQETPFFVAVVHNQLSVVQVFLDMLQPEQKAKEIKLTNVEGTTPHHVATDTMRSLLDLPIRSIFFNEFVFVFDREDASFRKTLSDVLEEESSKAPSLLVTPAGSHCLKNKRIHDYITVGALDLVIAERAEEMRIKLRKRGKSTREPFELKDKNTFEPFRSLHRQQVVLDIIRNNFNLARHLNSRLIKDVFQLHDERGCTNVYRQWLGPDQQLLRHKFKEYMREGSHLTYASLWPILTYFGEKQALYFAWMHFYTMWMLLIAPFCLLIELLVWSGYSAGIPYLAILVSLWTTGMVERWKRKRSELLCNWGLPQSS</sequence>
<evidence type="ECO:0000256" key="6">
    <source>
        <dbReference type="SAM" id="Phobius"/>
    </source>
</evidence>
<comment type="caution">
    <text evidence="9">The sequence shown here is derived from an EMBL/GenBank/DDBJ whole genome shotgun (WGS) entry which is preliminary data.</text>
</comment>
<dbReference type="OrthoDB" id="442731at2759"/>
<keyword evidence="2" id="KW-0677">Repeat</keyword>
<dbReference type="SMART" id="SM00181">
    <property type="entry name" value="EGF"/>
    <property type="match status" value="7"/>
</dbReference>
<dbReference type="STRING" id="74557.A0A1W0A0Q3"/>
<keyword evidence="6" id="KW-0812">Transmembrane</keyword>
<keyword evidence="6" id="KW-1133">Transmembrane helix</keyword>
<organism evidence="9 10">
    <name type="scientific">Thraustotheca clavata</name>
    <dbReference type="NCBI Taxonomy" id="74557"/>
    <lineage>
        <taxon>Eukaryota</taxon>
        <taxon>Sar</taxon>
        <taxon>Stramenopiles</taxon>
        <taxon>Oomycota</taxon>
        <taxon>Saprolegniomycetes</taxon>
        <taxon>Saprolegniales</taxon>
        <taxon>Achlyaceae</taxon>
        <taxon>Thraustotheca</taxon>
    </lineage>
</organism>
<dbReference type="InterPro" id="IPR002110">
    <property type="entry name" value="Ankyrin_rpt"/>
</dbReference>
<dbReference type="Pfam" id="PF04547">
    <property type="entry name" value="Anoctamin"/>
    <property type="match status" value="1"/>
</dbReference>
<feature type="repeat" description="ANK" evidence="4">
    <location>
        <begin position="825"/>
        <end position="846"/>
    </location>
</feature>
<evidence type="ECO:0000259" key="8">
    <source>
        <dbReference type="PROSITE" id="PS50026"/>
    </source>
</evidence>
<dbReference type="InterPro" id="IPR000742">
    <property type="entry name" value="EGF"/>
</dbReference>
<dbReference type="InterPro" id="IPR036770">
    <property type="entry name" value="Ankyrin_rpt-contain_sf"/>
</dbReference>
<dbReference type="InterPro" id="IPR051216">
    <property type="entry name" value="Teneurin"/>
</dbReference>
<keyword evidence="4" id="KW-0040">ANK repeat</keyword>
<name>A0A1W0A0Q3_9STRA</name>
<feature type="signal peptide" evidence="7">
    <location>
        <begin position="1"/>
        <end position="19"/>
    </location>
</feature>
<dbReference type="PROSITE" id="PS50297">
    <property type="entry name" value="ANK_REP_REGION"/>
    <property type="match status" value="1"/>
</dbReference>
<feature type="domain" description="EGF-like" evidence="8">
    <location>
        <begin position="394"/>
        <end position="429"/>
    </location>
</feature>
<comment type="caution">
    <text evidence="5">Lacks conserved residue(s) required for the propagation of feature annotation.</text>
</comment>
<dbReference type="InterPro" id="IPR049452">
    <property type="entry name" value="Anoctamin_TM"/>
</dbReference>
<evidence type="ECO:0000256" key="3">
    <source>
        <dbReference type="ARBA" id="ARBA00023157"/>
    </source>
</evidence>
<dbReference type="PROSITE" id="PS50088">
    <property type="entry name" value="ANK_REPEAT"/>
    <property type="match status" value="1"/>
</dbReference>
<dbReference type="PROSITE" id="PS00022">
    <property type="entry name" value="EGF_1"/>
    <property type="match status" value="3"/>
</dbReference>
<keyword evidence="3 5" id="KW-1015">Disulfide bond</keyword>
<dbReference type="PROSITE" id="PS50026">
    <property type="entry name" value="EGF_3"/>
    <property type="match status" value="3"/>
</dbReference>
<feature type="domain" description="EGF-like" evidence="8">
    <location>
        <begin position="342"/>
        <end position="378"/>
    </location>
</feature>
<dbReference type="CDD" id="cd00055">
    <property type="entry name" value="EGF_Lam"/>
    <property type="match status" value="1"/>
</dbReference>
<dbReference type="PANTHER" id="PTHR11219:SF69">
    <property type="entry name" value="TENEURIN-A"/>
    <property type="match status" value="1"/>
</dbReference>